<reference evidence="4 5" key="1">
    <citation type="submission" date="2015-06" db="EMBL/GenBank/DDBJ databases">
        <title>Draft genome of the ant-associated black yeast Phialophora attae CBS 131958.</title>
        <authorList>
            <person name="Moreno L.F."/>
            <person name="Stielow B.J."/>
            <person name="de Hoog S."/>
            <person name="Vicente V.A."/>
            <person name="Weiss V.A."/>
            <person name="de Vries M."/>
            <person name="Cruz L.M."/>
            <person name="Souza E.M."/>
        </authorList>
    </citation>
    <scope>NUCLEOTIDE SEQUENCE [LARGE SCALE GENOMIC DNA]</scope>
    <source>
        <strain evidence="4 5">CBS 131958</strain>
    </source>
</reference>
<dbReference type="GO" id="GO:0008270">
    <property type="term" value="F:zinc ion binding"/>
    <property type="evidence" value="ECO:0007669"/>
    <property type="project" value="InterPro"/>
</dbReference>
<dbReference type="GO" id="GO:0006351">
    <property type="term" value="P:DNA-templated transcription"/>
    <property type="evidence" value="ECO:0007669"/>
    <property type="project" value="InterPro"/>
</dbReference>
<evidence type="ECO:0000313" key="4">
    <source>
        <dbReference type="EMBL" id="KPI41492.1"/>
    </source>
</evidence>
<dbReference type="EMBL" id="LFJN01000009">
    <property type="protein sequence ID" value="KPI41492.1"/>
    <property type="molecule type" value="Genomic_DNA"/>
</dbReference>
<organism evidence="4 5">
    <name type="scientific">Cyphellophora attinorum</name>
    <dbReference type="NCBI Taxonomy" id="1664694"/>
    <lineage>
        <taxon>Eukaryota</taxon>
        <taxon>Fungi</taxon>
        <taxon>Dikarya</taxon>
        <taxon>Ascomycota</taxon>
        <taxon>Pezizomycotina</taxon>
        <taxon>Eurotiomycetes</taxon>
        <taxon>Chaetothyriomycetidae</taxon>
        <taxon>Chaetothyriales</taxon>
        <taxon>Cyphellophoraceae</taxon>
        <taxon>Cyphellophora</taxon>
    </lineage>
</organism>
<comment type="caution">
    <text evidence="4">The sequence shown here is derived from an EMBL/GenBank/DDBJ whole genome shotgun (WGS) entry which is preliminary data.</text>
</comment>
<accession>A0A0N1HB71</accession>
<dbReference type="SMART" id="SM00906">
    <property type="entry name" value="Fungal_trans"/>
    <property type="match status" value="1"/>
</dbReference>
<dbReference type="InterPro" id="IPR050987">
    <property type="entry name" value="AtrR-like"/>
</dbReference>
<evidence type="ECO:0000313" key="5">
    <source>
        <dbReference type="Proteomes" id="UP000038010"/>
    </source>
</evidence>
<evidence type="ECO:0000259" key="3">
    <source>
        <dbReference type="SMART" id="SM00906"/>
    </source>
</evidence>
<name>A0A0N1HB71_9EURO</name>
<feature type="region of interest" description="Disordered" evidence="2">
    <location>
        <begin position="494"/>
        <end position="515"/>
    </location>
</feature>
<sequence>MEPSTKRQKTAHEVGLMRDSGFIGSASGVHFIQTVYGTADGAAHHLVPGEDDALLPTRSIWLPDEVSDAPFSFVDLARWTAPYFEHWHPCFPHLHAPSILAAMESYPQIDTYDAIILRSIMSISLADLRPGARQPAPRQLLFDTFDEALESIQPAISRPPTLKSIQALLTVQTFLISMLRLNAASRVGGLVIRMAYQMGIHRCPARYSSFTAEEASMRRRIFHSMYCLDRIISHSLGLPLTIRDDDVDVCDFEHEEHGTSPAMDHRLKMLMLLSRQARIRGKIMELRNKNVPHRDRSADAPTLIKIELTRWWNEVDDCLDQDNFSALQRTILGVLRNECIITLNRPLLALSKSSASYMAGLQSCIAASKAIISALHSFGGPLVWPSFTWAVWMSCFIIIFAASEGQIATEVAVRLTERAGKVLGTLGLRGTVWPDACATAVEKLRQSLINQSTPSRAFATTLGFAIPQSPPGQEEAAQPANGSQALDTGRLADINANPGQEQIPADAQPDLTGGQTQPVIMDMPRDQMSFNTNEYDPFQGFDIPFWVGQDHYAAWSSTM</sequence>
<dbReference type="OrthoDB" id="3266505at2759"/>
<feature type="domain" description="Xylanolytic transcriptional activator regulatory" evidence="3">
    <location>
        <begin position="184"/>
        <end position="256"/>
    </location>
</feature>
<dbReference type="Proteomes" id="UP000038010">
    <property type="component" value="Unassembled WGS sequence"/>
</dbReference>
<dbReference type="GeneID" id="28741669"/>
<dbReference type="GO" id="GO:0003677">
    <property type="term" value="F:DNA binding"/>
    <property type="evidence" value="ECO:0007669"/>
    <property type="project" value="InterPro"/>
</dbReference>
<dbReference type="InterPro" id="IPR007219">
    <property type="entry name" value="XnlR_reg_dom"/>
</dbReference>
<dbReference type="AlphaFoldDB" id="A0A0N1HB71"/>
<protein>
    <submittedName>
        <fullName evidence="4">Transcriptional activator protein acu-15</fullName>
    </submittedName>
</protein>
<dbReference type="PANTHER" id="PTHR46910:SF9">
    <property type="entry name" value="MISCELLANEOUS ZN(II)2CYS6 TRANSCRIPTION FACTOR (EUROFUNG)"/>
    <property type="match status" value="1"/>
</dbReference>
<keyword evidence="1" id="KW-0539">Nucleus</keyword>
<dbReference type="RefSeq" id="XP_018001455.1">
    <property type="nucleotide sequence ID" value="XM_018149789.1"/>
</dbReference>
<dbReference type="VEuPathDB" id="FungiDB:AB675_9271"/>
<proteinExistence type="predicted"/>
<dbReference type="PANTHER" id="PTHR46910">
    <property type="entry name" value="TRANSCRIPTION FACTOR PDR1"/>
    <property type="match status" value="1"/>
</dbReference>
<dbReference type="Pfam" id="PF04082">
    <property type="entry name" value="Fungal_trans"/>
    <property type="match status" value="1"/>
</dbReference>
<evidence type="ECO:0000256" key="1">
    <source>
        <dbReference type="ARBA" id="ARBA00023242"/>
    </source>
</evidence>
<keyword evidence="5" id="KW-1185">Reference proteome</keyword>
<dbReference type="CDD" id="cd12148">
    <property type="entry name" value="fungal_TF_MHR"/>
    <property type="match status" value="1"/>
</dbReference>
<dbReference type="GO" id="GO:0003700">
    <property type="term" value="F:DNA-binding transcription factor activity"/>
    <property type="evidence" value="ECO:0007669"/>
    <property type="project" value="InterPro"/>
</dbReference>
<evidence type="ECO:0000256" key="2">
    <source>
        <dbReference type="SAM" id="MobiDB-lite"/>
    </source>
</evidence>
<gene>
    <name evidence="4" type="ORF">AB675_9271</name>
</gene>
<dbReference type="STRING" id="1664694.A0A0N1HB71"/>